<organism evidence="7 8">
    <name type="scientific">Phyllotreta striolata</name>
    <name type="common">Striped flea beetle</name>
    <name type="synonym">Crioceris striolata</name>
    <dbReference type="NCBI Taxonomy" id="444603"/>
    <lineage>
        <taxon>Eukaryota</taxon>
        <taxon>Metazoa</taxon>
        <taxon>Ecdysozoa</taxon>
        <taxon>Arthropoda</taxon>
        <taxon>Hexapoda</taxon>
        <taxon>Insecta</taxon>
        <taxon>Pterygota</taxon>
        <taxon>Neoptera</taxon>
        <taxon>Endopterygota</taxon>
        <taxon>Coleoptera</taxon>
        <taxon>Polyphaga</taxon>
        <taxon>Cucujiformia</taxon>
        <taxon>Chrysomeloidea</taxon>
        <taxon>Chrysomelidae</taxon>
        <taxon>Galerucinae</taxon>
        <taxon>Alticini</taxon>
        <taxon>Phyllotreta</taxon>
    </lineage>
</organism>
<dbReference type="GO" id="GO:0016020">
    <property type="term" value="C:membrane"/>
    <property type="evidence" value="ECO:0007669"/>
    <property type="project" value="UniProtKB-SubCell"/>
</dbReference>
<evidence type="ECO:0000313" key="7">
    <source>
        <dbReference type="EMBL" id="CAG9856722.1"/>
    </source>
</evidence>
<dbReference type="Proteomes" id="UP001153712">
    <property type="component" value="Chromosome 12"/>
</dbReference>
<keyword evidence="4 6" id="KW-1133">Transmembrane helix</keyword>
<dbReference type="EMBL" id="OU900105">
    <property type="protein sequence ID" value="CAG9856722.1"/>
    <property type="molecule type" value="Genomic_DNA"/>
</dbReference>
<evidence type="ECO:0000313" key="8">
    <source>
        <dbReference type="Proteomes" id="UP001153712"/>
    </source>
</evidence>
<gene>
    <name evidence="7" type="ORF">PHYEVI_LOCUS3140</name>
</gene>
<feature type="transmembrane region" description="Helical" evidence="6">
    <location>
        <begin position="114"/>
        <end position="137"/>
    </location>
</feature>
<keyword evidence="8" id="KW-1185">Reference proteome</keyword>
<evidence type="ECO:0000256" key="5">
    <source>
        <dbReference type="ARBA" id="ARBA00023136"/>
    </source>
</evidence>
<sequence length="250" mass="28377">MATVKRMFVFVTCILSSLGVLMSLVSIITKEWVHSDKIEFAETLQRVKYGLFDGTFTKTYTLATEPLTMTCWAKKNICAYLSEPTSDQRQEVLAQIYDQLSKTNQVSNFINCGVWVTTILFLVLSMLLGTISAALAFYNTVTNPTQVYLSVYSLYVYNATALFTLMISMLSWGVLYHKTIYHNVAIESTLTNQMTSDKTAVLGYSYWLNLVPVVLYIVSICVLYLRQYLISRDPSEKIVVRNEDGAIIIY</sequence>
<reference evidence="7" key="1">
    <citation type="submission" date="2022-01" db="EMBL/GenBank/DDBJ databases">
        <authorList>
            <person name="King R."/>
        </authorList>
    </citation>
    <scope>NUCLEOTIDE SEQUENCE</scope>
</reference>
<dbReference type="OrthoDB" id="6432214at2759"/>
<comment type="subcellular location">
    <subcellularLocation>
        <location evidence="1">Membrane</location>
        <topology evidence="1">Multi-pass membrane protein</topology>
    </subcellularLocation>
</comment>
<dbReference type="PANTHER" id="PTHR31548">
    <property type="entry name" value="CLARIN"/>
    <property type="match status" value="1"/>
</dbReference>
<proteinExistence type="inferred from homology"/>
<feature type="transmembrane region" description="Helical" evidence="6">
    <location>
        <begin position="204"/>
        <end position="225"/>
    </location>
</feature>
<feature type="transmembrane region" description="Helical" evidence="6">
    <location>
        <begin position="149"/>
        <end position="175"/>
    </location>
</feature>
<dbReference type="GO" id="GO:0007605">
    <property type="term" value="P:sensory perception of sound"/>
    <property type="evidence" value="ECO:0007669"/>
    <property type="project" value="UniProtKB-ARBA"/>
</dbReference>
<evidence type="ECO:0000256" key="6">
    <source>
        <dbReference type="SAM" id="Phobius"/>
    </source>
</evidence>
<comment type="similarity">
    <text evidence="2">Belongs to the clarin family.</text>
</comment>
<evidence type="ECO:0000256" key="3">
    <source>
        <dbReference type="ARBA" id="ARBA00022692"/>
    </source>
</evidence>
<evidence type="ECO:0000256" key="4">
    <source>
        <dbReference type="ARBA" id="ARBA00022989"/>
    </source>
</evidence>
<dbReference type="InterPro" id="IPR026748">
    <property type="entry name" value="Clarin"/>
</dbReference>
<evidence type="ECO:0008006" key="9">
    <source>
        <dbReference type="Google" id="ProtNLM"/>
    </source>
</evidence>
<dbReference type="Gene3D" id="1.20.140.150">
    <property type="match status" value="1"/>
</dbReference>
<dbReference type="PANTHER" id="PTHR31548:SF6">
    <property type="entry name" value="AGAP002756-PA"/>
    <property type="match status" value="1"/>
</dbReference>
<accession>A0A9N9XJV8</accession>
<evidence type="ECO:0000256" key="2">
    <source>
        <dbReference type="ARBA" id="ARBA00005787"/>
    </source>
</evidence>
<feature type="transmembrane region" description="Helical" evidence="6">
    <location>
        <begin position="7"/>
        <end position="28"/>
    </location>
</feature>
<name>A0A9N9XJV8_PHYSR</name>
<dbReference type="AlphaFoldDB" id="A0A9N9XJV8"/>
<evidence type="ECO:0000256" key="1">
    <source>
        <dbReference type="ARBA" id="ARBA00004141"/>
    </source>
</evidence>
<keyword evidence="3 6" id="KW-0812">Transmembrane</keyword>
<keyword evidence="5 6" id="KW-0472">Membrane</keyword>
<protein>
    <recommendedName>
        <fullName evidence="9">Clarin-3</fullName>
    </recommendedName>
</protein>